<dbReference type="EMBL" id="VSSQ01041649">
    <property type="protein sequence ID" value="MPM95119.1"/>
    <property type="molecule type" value="Genomic_DNA"/>
</dbReference>
<accession>A0A645E0P4</accession>
<dbReference type="Gene3D" id="1.20.58.2180">
    <property type="match status" value="1"/>
</dbReference>
<reference evidence="3" key="1">
    <citation type="submission" date="2019-08" db="EMBL/GenBank/DDBJ databases">
        <authorList>
            <person name="Kucharzyk K."/>
            <person name="Murdoch R.W."/>
            <person name="Higgins S."/>
            <person name="Loffler F."/>
        </authorList>
    </citation>
    <scope>NUCLEOTIDE SEQUENCE</scope>
</reference>
<evidence type="ECO:0000313" key="3">
    <source>
        <dbReference type="EMBL" id="MPM95119.1"/>
    </source>
</evidence>
<dbReference type="SUPFAM" id="SSF53807">
    <property type="entry name" value="Helical backbone' metal receptor"/>
    <property type="match status" value="1"/>
</dbReference>
<evidence type="ECO:0000259" key="2">
    <source>
        <dbReference type="PROSITE" id="PS50983"/>
    </source>
</evidence>
<dbReference type="InterPro" id="IPR002491">
    <property type="entry name" value="ABC_transptr_periplasmic_BD"/>
</dbReference>
<gene>
    <name evidence="3" type="ORF">SDC9_142270</name>
</gene>
<dbReference type="PANTHER" id="PTHR30535">
    <property type="entry name" value="VITAMIN B12-BINDING PROTEIN"/>
    <property type="match status" value="1"/>
</dbReference>
<feature type="domain" description="Fe/B12 periplasmic-binding" evidence="2">
    <location>
        <begin position="37"/>
        <end position="301"/>
    </location>
</feature>
<proteinExistence type="predicted"/>
<organism evidence="3">
    <name type="scientific">bioreactor metagenome</name>
    <dbReference type="NCBI Taxonomy" id="1076179"/>
    <lineage>
        <taxon>unclassified sequences</taxon>
        <taxon>metagenomes</taxon>
        <taxon>ecological metagenomes</taxon>
    </lineage>
</organism>
<comment type="caution">
    <text evidence="3">The sequence shown here is derived from an EMBL/GenBank/DDBJ whole genome shotgun (WGS) entry which is preliminary data.</text>
</comment>
<dbReference type="PANTHER" id="PTHR30535:SF34">
    <property type="entry name" value="MOLYBDATE-BINDING PROTEIN MOLA"/>
    <property type="match status" value="1"/>
</dbReference>
<feature type="region of interest" description="Disordered" evidence="1">
    <location>
        <begin position="1"/>
        <end position="24"/>
    </location>
</feature>
<name>A0A645E0P4_9ZZZZ</name>
<dbReference type="Pfam" id="PF01497">
    <property type="entry name" value="Peripla_BP_2"/>
    <property type="match status" value="1"/>
</dbReference>
<sequence>MSGCNTTAPEVLKPLPTTQTFTDSSGRSVELPLEVTRIAASGSMAQMFLFALCPEYLVGLASPWSQEAEKYIQTEYYKLPVLGQFYGTGTLNMEEVVKTAPQVIIDVGEAKKSIVEDMDSIMKQVNIPTIHIEATTETTADAYRLLGKLLNREEKAEKLASYIEKTLQQVNKTVSTVEKSSVLYLLGNNGLNVLAKTSFHAEVIDHVSNNAAIIEQPSFKGSGNEVDFEQLLLWDADVLLVAPDSIYDEIIQDASWQQLRAVQNGQLYRVPSGPYNWITNPPSVNIYLGMLWLTDLLYPENVEYDLFKEVTEYYRLFYGHELTLEEFTSLTAHP</sequence>
<dbReference type="InterPro" id="IPR050902">
    <property type="entry name" value="ABC_Transporter_SBP"/>
</dbReference>
<dbReference type="AlphaFoldDB" id="A0A645E0P4"/>
<dbReference type="Gene3D" id="3.40.50.1980">
    <property type="entry name" value="Nitrogenase molybdenum iron protein domain"/>
    <property type="match status" value="2"/>
</dbReference>
<dbReference type="PROSITE" id="PS50983">
    <property type="entry name" value="FE_B12_PBP"/>
    <property type="match status" value="1"/>
</dbReference>
<evidence type="ECO:0000256" key="1">
    <source>
        <dbReference type="SAM" id="MobiDB-lite"/>
    </source>
</evidence>
<dbReference type="GO" id="GO:0071281">
    <property type="term" value="P:cellular response to iron ion"/>
    <property type="evidence" value="ECO:0007669"/>
    <property type="project" value="TreeGrafter"/>
</dbReference>
<protein>
    <recommendedName>
        <fullName evidence="2">Fe/B12 periplasmic-binding domain-containing protein</fullName>
    </recommendedName>
</protein>